<comment type="caution">
    <text evidence="2">The sequence shown here is derived from an EMBL/GenBank/DDBJ whole genome shotgun (WGS) entry which is preliminary data.</text>
</comment>
<keyword evidence="3" id="KW-1185">Reference proteome</keyword>
<dbReference type="EMBL" id="JACJID010000001">
    <property type="protein sequence ID" value="MBA8924496.1"/>
    <property type="molecule type" value="Genomic_DNA"/>
</dbReference>
<evidence type="ECO:0008006" key="4">
    <source>
        <dbReference type="Google" id="ProtNLM"/>
    </source>
</evidence>
<accession>A0ABR6BCA8</accession>
<protein>
    <recommendedName>
        <fullName evidence="4">XRE family transcriptional regulator</fullName>
    </recommendedName>
</protein>
<dbReference type="Proteomes" id="UP000517916">
    <property type="component" value="Unassembled WGS sequence"/>
</dbReference>
<proteinExistence type="predicted"/>
<dbReference type="RefSeq" id="WP_182836788.1">
    <property type="nucleotide sequence ID" value="NZ_BAAABQ010000078.1"/>
</dbReference>
<feature type="compositionally biased region" description="Basic and acidic residues" evidence="1">
    <location>
        <begin position="1"/>
        <end position="17"/>
    </location>
</feature>
<sequence length="442" mass="48965">MVEPNDHLKQARERVESPRSTGQPLSRQELAELVNAWVYDNTKPPRVIEISANYIGKLERRKISWPQDPDVRSGLRAVLGAKTDAELGLRRPRRARSTVADVDRQQFIKAALGVTAAAVGRQRGLAELVAPTQPTPVPSVVGLTHVDEVRAAAQVFSSMDARYGGGLIREAVRAQLRYCVELLNAACSEQVRAEMFSAVGYLAHVAGFMLFDAYSHDDARKIFRFALQCAEEGQDWHLRAKILSSMARQEIWCGDPDAGLTFIELAMVRSDRLTSTERAMLHTGRARALAKLHRIQETATAVGVADDEFSQSRPENESVYVRYYDQWQHLGDTGHALWDSAMDGHFVSEARHRLATAVDGHGAEFVRARTISQIKLASLVMATGDPHEAVAIGWDALDAAGALRSRRAADDLRDLRQFGDRHRKETDVAELCQRIGSAVVIT</sequence>
<feature type="region of interest" description="Disordered" evidence="1">
    <location>
        <begin position="1"/>
        <end position="26"/>
    </location>
</feature>
<evidence type="ECO:0000256" key="1">
    <source>
        <dbReference type="SAM" id="MobiDB-lite"/>
    </source>
</evidence>
<organism evidence="2 3">
    <name type="scientific">Kutzneria viridogrisea</name>
    <dbReference type="NCBI Taxonomy" id="47990"/>
    <lineage>
        <taxon>Bacteria</taxon>
        <taxon>Bacillati</taxon>
        <taxon>Actinomycetota</taxon>
        <taxon>Actinomycetes</taxon>
        <taxon>Pseudonocardiales</taxon>
        <taxon>Pseudonocardiaceae</taxon>
        <taxon>Kutzneria</taxon>
    </lineage>
</organism>
<name>A0ABR6BCA8_9PSEU</name>
<reference evidence="2 3" key="1">
    <citation type="submission" date="2020-08" db="EMBL/GenBank/DDBJ databases">
        <title>Genomic Encyclopedia of Archaeal and Bacterial Type Strains, Phase II (KMG-II): from individual species to whole genera.</title>
        <authorList>
            <person name="Goeker M."/>
        </authorList>
    </citation>
    <scope>NUCLEOTIDE SEQUENCE [LARGE SCALE GENOMIC DNA]</scope>
    <source>
        <strain evidence="2 3">DSM 43850</strain>
    </source>
</reference>
<gene>
    <name evidence="2" type="ORF">BC739_001693</name>
</gene>
<evidence type="ECO:0000313" key="2">
    <source>
        <dbReference type="EMBL" id="MBA8924496.1"/>
    </source>
</evidence>
<evidence type="ECO:0000313" key="3">
    <source>
        <dbReference type="Proteomes" id="UP000517916"/>
    </source>
</evidence>